<proteinExistence type="predicted"/>
<dbReference type="PROSITE" id="PS50928">
    <property type="entry name" value="ABC_TM1"/>
    <property type="match status" value="2"/>
</dbReference>
<feature type="transmembrane region" description="Helical" evidence="8">
    <location>
        <begin position="491"/>
        <end position="513"/>
    </location>
</feature>
<comment type="caution">
    <text evidence="10">The sequence shown here is derived from an EMBL/GenBank/DDBJ whole genome shotgun (WGS) entry which is preliminary data.</text>
</comment>
<name>A0A0D8HDB2_9ACTN</name>
<dbReference type="PANTHER" id="PTHR43357">
    <property type="entry name" value="INNER MEMBRANE ABC TRANSPORTER PERMEASE PROTEIN YDCV"/>
    <property type="match status" value="1"/>
</dbReference>
<keyword evidence="2" id="KW-0813">Transport</keyword>
<feature type="transmembrane region" description="Helical" evidence="8">
    <location>
        <begin position="317"/>
        <end position="344"/>
    </location>
</feature>
<dbReference type="InterPro" id="IPR000515">
    <property type="entry name" value="MetI-like"/>
</dbReference>
<dbReference type="AlphaFoldDB" id="A0A0D8HDB2"/>
<dbReference type="GO" id="GO:0055085">
    <property type="term" value="P:transmembrane transport"/>
    <property type="evidence" value="ECO:0007669"/>
    <property type="project" value="InterPro"/>
</dbReference>
<dbReference type="GO" id="GO:0005886">
    <property type="term" value="C:plasma membrane"/>
    <property type="evidence" value="ECO:0007669"/>
    <property type="project" value="UniProtKB-SubCell"/>
</dbReference>
<dbReference type="Gene3D" id="1.10.3720.10">
    <property type="entry name" value="MetI-like"/>
    <property type="match status" value="2"/>
</dbReference>
<evidence type="ECO:0000256" key="1">
    <source>
        <dbReference type="ARBA" id="ARBA00004429"/>
    </source>
</evidence>
<feature type="transmembrane region" description="Helical" evidence="8">
    <location>
        <begin position="266"/>
        <end position="286"/>
    </location>
</feature>
<feature type="transmembrane region" description="Helical" evidence="8">
    <location>
        <begin position="452"/>
        <end position="470"/>
    </location>
</feature>
<organism evidence="10 11">
    <name type="scientific">Acidithrix ferrooxidans</name>
    <dbReference type="NCBI Taxonomy" id="1280514"/>
    <lineage>
        <taxon>Bacteria</taxon>
        <taxon>Bacillati</taxon>
        <taxon>Actinomycetota</taxon>
        <taxon>Acidimicrobiia</taxon>
        <taxon>Acidimicrobiales</taxon>
        <taxon>Acidimicrobiaceae</taxon>
        <taxon>Acidithrix</taxon>
    </lineage>
</organism>
<gene>
    <name evidence="10" type="ORF">AXFE_32390</name>
</gene>
<dbReference type="SUPFAM" id="SSF161098">
    <property type="entry name" value="MetI-like"/>
    <property type="match status" value="2"/>
</dbReference>
<evidence type="ECO:0000256" key="6">
    <source>
        <dbReference type="ARBA" id="ARBA00022989"/>
    </source>
</evidence>
<feature type="transmembrane region" description="Helical" evidence="8">
    <location>
        <begin position="212"/>
        <end position="230"/>
    </location>
</feature>
<evidence type="ECO:0000256" key="4">
    <source>
        <dbReference type="ARBA" id="ARBA00022519"/>
    </source>
</evidence>
<evidence type="ECO:0000313" key="10">
    <source>
        <dbReference type="EMBL" id="KJF15908.1"/>
    </source>
</evidence>
<feature type="transmembrane region" description="Helical" evidence="8">
    <location>
        <begin position="557"/>
        <end position="578"/>
    </location>
</feature>
<keyword evidence="7 8" id="KW-0472">Membrane</keyword>
<keyword evidence="4" id="KW-0997">Cell inner membrane</keyword>
<keyword evidence="5 8" id="KW-0812">Transmembrane</keyword>
<dbReference type="STRING" id="1280514.AXFE_32390"/>
<feature type="transmembrane region" description="Helical" evidence="8">
    <location>
        <begin position="158"/>
        <end position="191"/>
    </location>
</feature>
<keyword evidence="6 8" id="KW-1133">Transmembrane helix</keyword>
<evidence type="ECO:0000256" key="2">
    <source>
        <dbReference type="ARBA" id="ARBA00022448"/>
    </source>
</evidence>
<feature type="transmembrane region" description="Helical" evidence="8">
    <location>
        <begin position="87"/>
        <end position="106"/>
    </location>
</feature>
<evidence type="ECO:0000256" key="5">
    <source>
        <dbReference type="ARBA" id="ARBA00022692"/>
    </source>
</evidence>
<evidence type="ECO:0000256" key="8">
    <source>
        <dbReference type="SAM" id="Phobius"/>
    </source>
</evidence>
<evidence type="ECO:0000256" key="7">
    <source>
        <dbReference type="ARBA" id="ARBA00023136"/>
    </source>
</evidence>
<evidence type="ECO:0000313" key="11">
    <source>
        <dbReference type="Proteomes" id="UP000032360"/>
    </source>
</evidence>
<dbReference type="EMBL" id="JXYS01000111">
    <property type="protein sequence ID" value="KJF15908.1"/>
    <property type="molecule type" value="Genomic_DNA"/>
</dbReference>
<reference evidence="10 11" key="1">
    <citation type="submission" date="2015-01" db="EMBL/GenBank/DDBJ databases">
        <title>Draft genome of the acidophilic iron oxidizer Acidithrix ferrooxidans strain Py-F3.</title>
        <authorList>
            <person name="Poehlein A."/>
            <person name="Eisen S."/>
            <person name="Schloemann M."/>
            <person name="Johnson B.D."/>
            <person name="Daniel R."/>
            <person name="Muehling M."/>
        </authorList>
    </citation>
    <scope>NUCLEOTIDE SEQUENCE [LARGE SCALE GENOMIC DNA]</scope>
    <source>
        <strain evidence="10 11">Py-F3</strain>
    </source>
</reference>
<comment type="subcellular location">
    <subcellularLocation>
        <location evidence="1">Cell inner membrane</location>
        <topology evidence="1">Multi-pass membrane protein</topology>
    </subcellularLocation>
</comment>
<dbReference type="InterPro" id="IPR035906">
    <property type="entry name" value="MetI-like_sf"/>
</dbReference>
<evidence type="ECO:0000259" key="9">
    <source>
        <dbReference type="PROSITE" id="PS50928"/>
    </source>
</evidence>
<feature type="transmembrane region" description="Helical" evidence="8">
    <location>
        <begin position="411"/>
        <end position="432"/>
    </location>
</feature>
<feature type="domain" description="ABC transmembrane type-1" evidence="9">
    <location>
        <begin position="83"/>
        <end position="287"/>
    </location>
</feature>
<dbReference type="PANTHER" id="PTHR43357:SF4">
    <property type="entry name" value="INNER MEMBRANE ABC TRANSPORTER PERMEASE PROTEIN YDCV"/>
    <property type="match status" value="1"/>
</dbReference>
<dbReference type="CDD" id="cd06261">
    <property type="entry name" value="TM_PBP2"/>
    <property type="match status" value="1"/>
</dbReference>
<dbReference type="RefSeq" id="WP_052606902.1">
    <property type="nucleotide sequence ID" value="NZ_JXYS01000111.1"/>
</dbReference>
<sequence>MVAVETELNADETLPSPRRIKKAGGKGSIPGFVVAILIAGVLLVPVLIFLVQAFFPGLFSSSQPLFSLSGFKYAITGGSLRGIIDSLFVSILAGFIATALGLAVSWILRRTDIKGKRIWSGAIWFLLLVPTYLTTEGWQRLLEPSGVLSKANINAAPIYHIFFGPVGVIFVLGMSGIPFAYLAISATLANLGGELEDAARVHSGSRIDSFKIVIPVIMPALMSAFAIVFAESMSDFGVAYTLAANAHFPIATYTLFSAIDSVPLNFQQAAAIGWLLVASAMVPIVLQRRVTKSKSYAVVGGRRRAAKIMNITGRTRVIMYAFMIVLMVLAVMVPLLGMVSASFIKGLGTNFGATSLTLSNYRRVFSLTLGGSPLRFSGYLSVLTATATIIFGAYLARILAKRDTGFFGQALDLLLIGSVALPGIVLGAGYIFSYNQPFLSNIGINLYGTSKLLFLGYLASSLPATSRILIGPLAQIQSNMAYAARVHGSKAIPAWFQTVFPILSKALLSAWSLTFAKTLLELPLSQLLYPPGSIPLSVAINKLTAGYDYGGGTAMSVLALGVALLVIGVVNGAYRIFAPEGWKKMGGMFNNEGN</sequence>
<keyword evidence="11" id="KW-1185">Reference proteome</keyword>
<accession>A0A0D8HDB2</accession>
<dbReference type="Proteomes" id="UP000032360">
    <property type="component" value="Unassembled WGS sequence"/>
</dbReference>
<evidence type="ECO:0000256" key="3">
    <source>
        <dbReference type="ARBA" id="ARBA00022475"/>
    </source>
</evidence>
<feature type="transmembrane region" description="Helical" evidence="8">
    <location>
        <begin position="29"/>
        <end position="55"/>
    </location>
</feature>
<feature type="transmembrane region" description="Helical" evidence="8">
    <location>
        <begin position="376"/>
        <end position="399"/>
    </location>
</feature>
<feature type="domain" description="ABC transmembrane type-1" evidence="9">
    <location>
        <begin position="374"/>
        <end position="570"/>
    </location>
</feature>
<protein>
    <submittedName>
        <fullName evidence="10">Spermidine/putrescine ABC transporter membrane protein</fullName>
    </submittedName>
</protein>
<dbReference type="OrthoDB" id="5100908at2"/>
<keyword evidence="3" id="KW-1003">Cell membrane</keyword>